<gene>
    <name evidence="1" type="ORF">BCR37DRAFT_61658</name>
</gene>
<organism evidence="1 2">
    <name type="scientific">Protomyces lactucae-debilis</name>
    <dbReference type="NCBI Taxonomy" id="2754530"/>
    <lineage>
        <taxon>Eukaryota</taxon>
        <taxon>Fungi</taxon>
        <taxon>Dikarya</taxon>
        <taxon>Ascomycota</taxon>
        <taxon>Taphrinomycotina</taxon>
        <taxon>Taphrinomycetes</taxon>
        <taxon>Taphrinales</taxon>
        <taxon>Protomycetaceae</taxon>
        <taxon>Protomyces</taxon>
    </lineage>
</organism>
<evidence type="ECO:0000313" key="2">
    <source>
        <dbReference type="Proteomes" id="UP000193685"/>
    </source>
</evidence>
<name>A0A1Y2FAR8_PROLT</name>
<dbReference type="AlphaFoldDB" id="A0A1Y2FAR8"/>
<proteinExistence type="predicted"/>
<keyword evidence="2" id="KW-1185">Reference proteome</keyword>
<accession>A0A1Y2FAR8</accession>
<dbReference type="EMBL" id="MCFI01000012">
    <property type="protein sequence ID" value="ORY80981.1"/>
    <property type="molecule type" value="Genomic_DNA"/>
</dbReference>
<dbReference type="Proteomes" id="UP000193685">
    <property type="component" value="Unassembled WGS sequence"/>
</dbReference>
<reference evidence="1 2" key="1">
    <citation type="submission" date="2016-07" db="EMBL/GenBank/DDBJ databases">
        <title>Pervasive Adenine N6-methylation of Active Genes in Fungi.</title>
        <authorList>
            <consortium name="DOE Joint Genome Institute"/>
            <person name="Mondo S.J."/>
            <person name="Dannebaum R.O."/>
            <person name="Kuo R.C."/>
            <person name="Labutti K."/>
            <person name="Haridas S."/>
            <person name="Kuo A."/>
            <person name="Salamov A."/>
            <person name="Ahrendt S.R."/>
            <person name="Lipzen A."/>
            <person name="Sullivan W."/>
            <person name="Andreopoulos W.B."/>
            <person name="Clum A."/>
            <person name="Lindquist E."/>
            <person name="Daum C."/>
            <person name="Ramamoorthy G.K."/>
            <person name="Gryganskyi A."/>
            <person name="Culley D."/>
            <person name="Magnuson J.K."/>
            <person name="James T.Y."/>
            <person name="O'Malley M.A."/>
            <person name="Stajich J.E."/>
            <person name="Spatafora J.W."/>
            <person name="Visel A."/>
            <person name="Grigoriev I.V."/>
        </authorList>
    </citation>
    <scope>NUCLEOTIDE SEQUENCE [LARGE SCALE GENOMIC DNA]</scope>
    <source>
        <strain evidence="1 2">12-1054</strain>
    </source>
</reference>
<dbReference type="GeneID" id="63788990"/>
<evidence type="ECO:0000313" key="1">
    <source>
        <dbReference type="EMBL" id="ORY80981.1"/>
    </source>
</evidence>
<protein>
    <submittedName>
        <fullName evidence="1">Uncharacterized protein</fullName>
    </submittedName>
</protein>
<sequence>MSLLRLQTCQCTRRSRQLLISSWALLYWRTRKRRIVACVLGMLFSFCIDIHSRPRLTQREQAGFSISQMTRRSLHWSQYGFRGARFLGGMML</sequence>
<dbReference type="RefSeq" id="XP_040724626.1">
    <property type="nucleotide sequence ID" value="XM_040872391.1"/>
</dbReference>
<comment type="caution">
    <text evidence="1">The sequence shown here is derived from an EMBL/GenBank/DDBJ whole genome shotgun (WGS) entry which is preliminary data.</text>
</comment>